<reference evidence="16" key="1">
    <citation type="submission" date="2016-06" db="UniProtKB">
        <authorList>
            <consortium name="WormBaseParasite"/>
        </authorList>
    </citation>
    <scope>IDENTIFICATION</scope>
</reference>
<reference evidence="14 15" key="2">
    <citation type="submission" date="2018-11" db="EMBL/GenBank/DDBJ databases">
        <authorList>
            <consortium name="Pathogen Informatics"/>
        </authorList>
    </citation>
    <scope>NUCLEOTIDE SEQUENCE [LARGE SCALE GENOMIC DNA]</scope>
</reference>
<keyword evidence="8" id="KW-0808">Transferase</keyword>
<keyword evidence="10" id="KW-0819">tRNA processing</keyword>
<comment type="catalytic activity">
    <reaction evidence="13">
        <text>7-[(3S)-(3-amino-3-methoxycarbonyl)propyl]wyosine(37) in tRNA(Phe) + S-adenosyl-L-methionine + CO2 = wybutosine(37) in tRNA(Phe) + S-adenosyl-L-homocysteine + 2 H(+)</text>
        <dbReference type="Rhea" id="RHEA:37119"/>
        <dbReference type="Rhea" id="RHEA-COMP:11844"/>
        <dbReference type="Rhea" id="RHEA-COMP:11847"/>
        <dbReference type="ChEBI" id="CHEBI:15378"/>
        <dbReference type="ChEBI" id="CHEBI:16526"/>
        <dbReference type="ChEBI" id="CHEBI:57856"/>
        <dbReference type="ChEBI" id="CHEBI:59789"/>
        <dbReference type="ChEBI" id="CHEBI:73544"/>
        <dbReference type="ChEBI" id="CHEBI:74275"/>
        <dbReference type="EC" id="2.3.1.231"/>
    </reaction>
</comment>
<evidence type="ECO:0000256" key="7">
    <source>
        <dbReference type="ARBA" id="ARBA00022603"/>
    </source>
</evidence>
<comment type="pathway">
    <text evidence="2">tRNA modification; wybutosine-tRNA(Phe) biosynthesis.</text>
</comment>
<evidence type="ECO:0000313" key="15">
    <source>
        <dbReference type="Proteomes" id="UP000270296"/>
    </source>
</evidence>
<dbReference type="PANTHER" id="PTHR46529">
    <property type="entry name" value="TRNA WYBUTOSINE-SYNTHESIZING PROTEIN 4"/>
    <property type="match status" value="1"/>
</dbReference>
<dbReference type="AlphaFoldDB" id="A0A183IDA3"/>
<evidence type="ECO:0000256" key="5">
    <source>
        <dbReference type="ARBA" id="ARBA00012779"/>
    </source>
</evidence>
<comment type="catalytic activity">
    <reaction evidence="1">
        <text>7-[(3S)-3-amino-3-carboxypropyl]wyosine(37) in tRNA(Phe) + S-adenosyl-L-methionine = 7-[(3S)-(3-amino-3-methoxycarbonyl)propyl]wyosine(37) in tRNA(Phe) + S-adenosyl-L-homocysteine</text>
        <dbReference type="Rhea" id="RHEA:36903"/>
        <dbReference type="Rhea" id="RHEA-COMP:10379"/>
        <dbReference type="Rhea" id="RHEA-COMP:11844"/>
        <dbReference type="ChEBI" id="CHEBI:57856"/>
        <dbReference type="ChEBI" id="CHEBI:59789"/>
        <dbReference type="ChEBI" id="CHEBI:73543"/>
        <dbReference type="ChEBI" id="CHEBI:74275"/>
        <dbReference type="EC" id="2.1.1.290"/>
    </reaction>
</comment>
<evidence type="ECO:0000256" key="10">
    <source>
        <dbReference type="ARBA" id="ARBA00022694"/>
    </source>
</evidence>
<evidence type="ECO:0000256" key="3">
    <source>
        <dbReference type="ARBA" id="ARBA00010703"/>
    </source>
</evidence>
<keyword evidence="15" id="KW-1185">Reference proteome</keyword>
<evidence type="ECO:0000256" key="9">
    <source>
        <dbReference type="ARBA" id="ARBA00022691"/>
    </source>
</evidence>
<name>A0A183IDA3_9BILA</name>
<dbReference type="EC" id="2.3.1.231" evidence="4"/>
<evidence type="ECO:0000256" key="11">
    <source>
        <dbReference type="ARBA" id="ARBA00029750"/>
    </source>
</evidence>
<proteinExistence type="inferred from homology"/>
<evidence type="ECO:0000313" key="16">
    <source>
        <dbReference type="WBParaSite" id="SBAD_0000166801-mRNA-1"/>
    </source>
</evidence>
<dbReference type="GO" id="GO:0030488">
    <property type="term" value="P:tRNA methylation"/>
    <property type="evidence" value="ECO:0007669"/>
    <property type="project" value="TreeGrafter"/>
</dbReference>
<evidence type="ECO:0000256" key="12">
    <source>
        <dbReference type="ARBA" id="ARBA00030847"/>
    </source>
</evidence>
<evidence type="ECO:0000256" key="8">
    <source>
        <dbReference type="ARBA" id="ARBA00022679"/>
    </source>
</evidence>
<dbReference type="PANTHER" id="PTHR46529:SF1">
    <property type="entry name" value="TRNA WYBUTOSINE-SYNTHESIZING PROTEIN 4"/>
    <property type="match status" value="1"/>
</dbReference>
<accession>A0A183IDA3</accession>
<evidence type="ECO:0000256" key="4">
    <source>
        <dbReference type="ARBA" id="ARBA00012155"/>
    </source>
</evidence>
<dbReference type="InterPro" id="IPR011043">
    <property type="entry name" value="Gal_Oxase/kelch_b-propeller"/>
</dbReference>
<dbReference type="WBParaSite" id="SBAD_0000166801-mRNA-1">
    <property type="protein sequence ID" value="SBAD_0000166801-mRNA-1"/>
    <property type="gene ID" value="SBAD_0000166801"/>
</dbReference>
<dbReference type="InterPro" id="IPR015915">
    <property type="entry name" value="Kelch-typ_b-propeller"/>
</dbReference>
<organism evidence="16">
    <name type="scientific">Soboliphyme baturini</name>
    <dbReference type="NCBI Taxonomy" id="241478"/>
    <lineage>
        <taxon>Eukaryota</taxon>
        <taxon>Metazoa</taxon>
        <taxon>Ecdysozoa</taxon>
        <taxon>Nematoda</taxon>
        <taxon>Enoplea</taxon>
        <taxon>Dorylaimia</taxon>
        <taxon>Dioctophymatida</taxon>
        <taxon>Dioctophymatoidea</taxon>
        <taxon>Soboliphymatidae</taxon>
        <taxon>Soboliphyme</taxon>
    </lineage>
</organism>
<keyword evidence="9" id="KW-0949">S-adenosyl-L-methionine</keyword>
<dbReference type="EC" id="2.1.1.290" evidence="5"/>
<dbReference type="GO" id="GO:0008175">
    <property type="term" value="F:tRNA methyltransferase activity"/>
    <property type="evidence" value="ECO:0007669"/>
    <property type="project" value="TreeGrafter"/>
</dbReference>
<dbReference type="GO" id="GO:0031591">
    <property type="term" value="P:wybutosine biosynthetic process"/>
    <property type="evidence" value="ECO:0007669"/>
    <property type="project" value="TreeGrafter"/>
</dbReference>
<dbReference type="Gene3D" id="2.120.10.80">
    <property type="entry name" value="Kelch-type beta propeller"/>
    <property type="match status" value="2"/>
</dbReference>
<dbReference type="Gene3D" id="3.40.50.150">
    <property type="entry name" value="Vaccinia Virus protein VP39"/>
    <property type="match status" value="1"/>
</dbReference>
<evidence type="ECO:0000256" key="6">
    <source>
        <dbReference type="ARBA" id="ARBA00018045"/>
    </source>
</evidence>
<dbReference type="InterPro" id="IPR029063">
    <property type="entry name" value="SAM-dependent_MTases_sf"/>
</dbReference>
<dbReference type="InterPro" id="IPR007213">
    <property type="entry name" value="Ppm1/Ppm2/Tcmp"/>
</dbReference>
<evidence type="ECO:0000256" key="1">
    <source>
        <dbReference type="ARBA" id="ARBA00001806"/>
    </source>
</evidence>
<comment type="similarity">
    <text evidence="3">Belongs to the methyltransferase superfamily. LCMT family.</text>
</comment>
<dbReference type="SUPFAM" id="SSF50965">
    <property type="entry name" value="Galactose oxidase, central domain"/>
    <property type="match status" value="1"/>
</dbReference>
<dbReference type="UniPathway" id="UPA00375"/>
<sequence length="604" mass="67874">MCVYLTNLSSSASKLSMAAAGYVDDPYIKHFADRTERRTSLINRGYFIRMWAIDDAVECFIANHQPPLQVDFLNVVKEKVRRILRSWDTFFPNAAEHVTCSEHQGVFEIGSLYTLIGCDMRDEGLSAKLIMACKLSPELPTLFIAECVLNYLDPRESNTLLQRLRSSFPISAIVAYEQGWPYIRTVPISLIYKDFVSAKEKIRISDLEPFDEYETWHLKLSHYVLVFASSTINDFQRYGQRFMSEQVVPSAVVERNTSISMIDISQLQGAQRLGHKAVAVGTWIYYIGGWGCAFRKHRRLRDVFALDCSTMENSASYPKDSDCGYPTVSCMERLYFTATVVGDDTVFLFGGRKGPLIPLNNPCLLRVDGLHCTVENLCFNGPVAPMPRFRHAACLLSSDEPSVFLCGGITSSSEQKKAPVVLSDCWVAALGLENRWIEVETMPVALHSHSCTYLASTGCVYVLGGLSEHDSHLSTILYFYNTITKSWSAHSAFRCPPLVYGHSCLKVAPFELLVVGGINDQYEENRRIILLNFNTMTEETFLFPTEMSSRFMCINHDAVMVCVDGDRYVFICGGGGNCFSFGTVFNQWLLKLKLPVSVSDFADA</sequence>
<dbReference type="SUPFAM" id="SSF53335">
    <property type="entry name" value="S-adenosyl-L-methionine-dependent methyltransferases"/>
    <property type="match status" value="1"/>
</dbReference>
<dbReference type="EMBL" id="UZAM01006881">
    <property type="protein sequence ID" value="VDO94851.1"/>
    <property type="molecule type" value="Genomic_DNA"/>
</dbReference>
<dbReference type="Pfam" id="PF13418">
    <property type="entry name" value="Beta-prop_TYW4"/>
    <property type="match status" value="1"/>
</dbReference>
<dbReference type="OrthoDB" id="203237at2759"/>
<evidence type="ECO:0000313" key="14">
    <source>
        <dbReference type="EMBL" id="VDO94851.1"/>
    </source>
</evidence>
<protein>
    <recommendedName>
        <fullName evidence="6">tRNA wybutosine-synthesizing protein 4</fullName>
        <ecNumber evidence="5">2.1.1.290</ecNumber>
        <ecNumber evidence="4">2.3.1.231</ecNumber>
    </recommendedName>
    <alternativeName>
        <fullName evidence="12">tRNA(Phe) (7-(3-amino-3-(methoxycarbonyl)propyl)wyosine(37)-N)-methoxycarbonyltransferase</fullName>
    </alternativeName>
    <alternativeName>
        <fullName evidence="11">tRNA(Phe) (7-(3-amino-3-carboxypropyl)wyosine(37)-O)-methyltransferase</fullName>
    </alternativeName>
</protein>
<evidence type="ECO:0000256" key="13">
    <source>
        <dbReference type="ARBA" id="ARBA00049250"/>
    </source>
</evidence>
<dbReference type="Proteomes" id="UP000270296">
    <property type="component" value="Unassembled WGS sequence"/>
</dbReference>
<dbReference type="Pfam" id="PF04072">
    <property type="entry name" value="LCM"/>
    <property type="match status" value="1"/>
</dbReference>
<keyword evidence="7" id="KW-0489">Methyltransferase</keyword>
<gene>
    <name evidence="14" type="ORF">SBAD_LOCUS1597</name>
</gene>
<evidence type="ECO:0000256" key="2">
    <source>
        <dbReference type="ARBA" id="ARBA00004797"/>
    </source>
</evidence>